<proteinExistence type="predicted"/>
<feature type="compositionally biased region" description="Polar residues" evidence="1">
    <location>
        <begin position="175"/>
        <end position="190"/>
    </location>
</feature>
<protein>
    <submittedName>
        <fullName evidence="2">Uncharacterized protein</fullName>
    </submittedName>
</protein>
<evidence type="ECO:0000256" key="1">
    <source>
        <dbReference type="SAM" id="MobiDB-lite"/>
    </source>
</evidence>
<evidence type="ECO:0000313" key="2">
    <source>
        <dbReference type="EMBL" id="KAF2266464.1"/>
    </source>
</evidence>
<gene>
    <name evidence="2" type="ORF">CC78DRAFT_578165</name>
</gene>
<sequence>MGCSGAHGASPASIPGANKKEGQRAWCAVGEWCGNAGPAVAVKSIDGHQKRSVLGSVHTHIYIPSPECTTVPIVQSPRARCKQTGWNANAIPVCATSVPSPSSELKKGKKPSFSSGVTQDFGLTRRGGQHKRTATPTSHTLIEYEHPSQDTFQPSQRNARSAARRHGKEYDHTSRMTSSSRIPRNTYISP</sequence>
<feature type="compositionally biased region" description="Polar residues" evidence="1">
    <location>
        <begin position="149"/>
        <end position="159"/>
    </location>
</feature>
<name>A0A9P4KHT8_9PLEO</name>
<organism evidence="2 3">
    <name type="scientific">Lojkania enalia</name>
    <dbReference type="NCBI Taxonomy" id="147567"/>
    <lineage>
        <taxon>Eukaryota</taxon>
        <taxon>Fungi</taxon>
        <taxon>Dikarya</taxon>
        <taxon>Ascomycota</taxon>
        <taxon>Pezizomycotina</taxon>
        <taxon>Dothideomycetes</taxon>
        <taxon>Pleosporomycetidae</taxon>
        <taxon>Pleosporales</taxon>
        <taxon>Pleosporales incertae sedis</taxon>
        <taxon>Lojkania</taxon>
    </lineage>
</organism>
<dbReference type="AlphaFoldDB" id="A0A9P4KHT8"/>
<dbReference type="EMBL" id="ML986598">
    <property type="protein sequence ID" value="KAF2266464.1"/>
    <property type="molecule type" value="Genomic_DNA"/>
</dbReference>
<feature type="region of interest" description="Disordered" evidence="1">
    <location>
        <begin position="97"/>
        <end position="190"/>
    </location>
</feature>
<dbReference type="Proteomes" id="UP000800093">
    <property type="component" value="Unassembled WGS sequence"/>
</dbReference>
<evidence type="ECO:0000313" key="3">
    <source>
        <dbReference type="Proteomes" id="UP000800093"/>
    </source>
</evidence>
<comment type="caution">
    <text evidence="2">The sequence shown here is derived from an EMBL/GenBank/DDBJ whole genome shotgun (WGS) entry which is preliminary data.</text>
</comment>
<reference evidence="3" key="1">
    <citation type="journal article" date="2020" name="Stud. Mycol.">
        <title>101 Dothideomycetes genomes: A test case for predicting lifestyles and emergence of pathogens.</title>
        <authorList>
            <person name="Haridas S."/>
            <person name="Albert R."/>
            <person name="Binder M."/>
            <person name="Bloem J."/>
            <person name="LaButti K."/>
            <person name="Salamov A."/>
            <person name="Andreopoulos B."/>
            <person name="Baker S."/>
            <person name="Barry K."/>
            <person name="Bills G."/>
            <person name="Bluhm B."/>
            <person name="Cannon C."/>
            <person name="Castanera R."/>
            <person name="Culley D."/>
            <person name="Daum C."/>
            <person name="Ezra D."/>
            <person name="Gonzalez J."/>
            <person name="Henrissat B."/>
            <person name="Kuo A."/>
            <person name="Liang C."/>
            <person name="Lipzen A."/>
            <person name="Lutzoni F."/>
            <person name="Magnuson J."/>
            <person name="Mondo S."/>
            <person name="Nolan M."/>
            <person name="Ohm R."/>
            <person name="Pangilinan J."/>
            <person name="Park H.-J."/>
            <person name="Ramirez L."/>
            <person name="Alfaro M."/>
            <person name="Sun H."/>
            <person name="Tritt A."/>
            <person name="Yoshinaga Y."/>
            <person name="Zwiers L.-H."/>
            <person name="Turgeon B."/>
            <person name="Goodwin S."/>
            <person name="Spatafora J."/>
            <person name="Crous P."/>
            <person name="Grigoriev I."/>
        </authorList>
    </citation>
    <scope>NUCLEOTIDE SEQUENCE [LARGE SCALE GENOMIC DNA]</scope>
    <source>
        <strain evidence="3">CBS 304.66</strain>
    </source>
</reference>
<accession>A0A9P4KHT8</accession>
<keyword evidence="3" id="KW-1185">Reference proteome</keyword>